<feature type="signal peptide" evidence="1">
    <location>
        <begin position="1"/>
        <end position="21"/>
    </location>
</feature>
<keyword evidence="3" id="KW-1185">Reference proteome</keyword>
<organism evidence="2 3">
    <name type="scientific">Stephania cephalantha</name>
    <dbReference type="NCBI Taxonomy" id="152367"/>
    <lineage>
        <taxon>Eukaryota</taxon>
        <taxon>Viridiplantae</taxon>
        <taxon>Streptophyta</taxon>
        <taxon>Embryophyta</taxon>
        <taxon>Tracheophyta</taxon>
        <taxon>Spermatophyta</taxon>
        <taxon>Magnoliopsida</taxon>
        <taxon>Ranunculales</taxon>
        <taxon>Menispermaceae</taxon>
        <taxon>Menispermoideae</taxon>
        <taxon>Cissampelideae</taxon>
        <taxon>Stephania</taxon>
    </lineage>
</organism>
<comment type="caution">
    <text evidence="2">The sequence shown here is derived from an EMBL/GenBank/DDBJ whole genome shotgun (WGS) entry which is preliminary data.</text>
</comment>
<evidence type="ECO:0000313" key="3">
    <source>
        <dbReference type="Proteomes" id="UP001419268"/>
    </source>
</evidence>
<keyword evidence="1" id="KW-0732">Signal</keyword>
<proteinExistence type="predicted"/>
<dbReference type="AlphaFoldDB" id="A0AAP0P9E1"/>
<dbReference type="Proteomes" id="UP001419268">
    <property type="component" value="Unassembled WGS sequence"/>
</dbReference>
<evidence type="ECO:0000313" key="2">
    <source>
        <dbReference type="EMBL" id="KAK9132775.1"/>
    </source>
</evidence>
<reference evidence="2 3" key="1">
    <citation type="submission" date="2024-01" db="EMBL/GenBank/DDBJ databases">
        <title>Genome assemblies of Stephania.</title>
        <authorList>
            <person name="Yang L."/>
        </authorList>
    </citation>
    <scope>NUCLEOTIDE SEQUENCE [LARGE SCALE GENOMIC DNA]</scope>
    <source>
        <strain evidence="2">JXDWG</strain>
        <tissue evidence="2">Leaf</tissue>
    </source>
</reference>
<name>A0AAP0P9E1_9MAGN</name>
<gene>
    <name evidence="2" type="ORF">Scep_012303</name>
</gene>
<accession>A0AAP0P9E1</accession>
<evidence type="ECO:0008006" key="4">
    <source>
        <dbReference type="Google" id="ProtNLM"/>
    </source>
</evidence>
<sequence>MAVSFCFAVVLFVSNQILISILEFRVTTVPKKSNRESKFDAYLDSSNTTTVSVFSLLLPFSVQSFGER</sequence>
<evidence type="ECO:0000256" key="1">
    <source>
        <dbReference type="SAM" id="SignalP"/>
    </source>
</evidence>
<protein>
    <recommendedName>
        <fullName evidence="4">Secreted protein</fullName>
    </recommendedName>
</protein>
<dbReference type="EMBL" id="JBBNAG010000005">
    <property type="protein sequence ID" value="KAK9132775.1"/>
    <property type="molecule type" value="Genomic_DNA"/>
</dbReference>
<feature type="chain" id="PRO_5042870793" description="Secreted protein" evidence="1">
    <location>
        <begin position="22"/>
        <end position="68"/>
    </location>
</feature>